<comment type="caution">
    <text evidence="2">The sequence shown here is derived from an EMBL/GenBank/DDBJ whole genome shotgun (WGS) entry which is preliminary data.</text>
</comment>
<dbReference type="PANTHER" id="PTHR40453:SF1">
    <property type="entry name" value="PROTEIN YOEF"/>
    <property type="match status" value="1"/>
</dbReference>
<dbReference type="PANTHER" id="PTHR40453">
    <property type="entry name" value="PROTEIN YOEF"/>
    <property type="match status" value="1"/>
</dbReference>
<dbReference type="PIRSF" id="PIRSF036409">
    <property type="entry name" value="EutP_PduV"/>
    <property type="match status" value="1"/>
</dbReference>
<accession>A0A939D9Y6</accession>
<dbReference type="AlphaFoldDB" id="A0A939D9Y6"/>
<dbReference type="EMBL" id="JAFJZZ010000004">
    <property type="protein sequence ID" value="MBN7773825.1"/>
    <property type="molecule type" value="Genomic_DNA"/>
</dbReference>
<dbReference type="Proteomes" id="UP000664545">
    <property type="component" value="Unassembled WGS sequence"/>
</dbReference>
<organism evidence="2 3">
    <name type="scientific">Clostridium aminobutyricum</name>
    <dbReference type="NCBI Taxonomy" id="33953"/>
    <lineage>
        <taxon>Bacteria</taxon>
        <taxon>Bacillati</taxon>
        <taxon>Bacillota</taxon>
        <taxon>Clostridia</taxon>
        <taxon>Eubacteriales</taxon>
        <taxon>Clostridiaceae</taxon>
        <taxon>Clostridium</taxon>
    </lineage>
</organism>
<dbReference type="InterPro" id="IPR012381">
    <property type="entry name" value="EutP_PduV"/>
</dbReference>
<keyword evidence="1" id="KW-0547">Nucleotide-binding</keyword>
<evidence type="ECO:0000256" key="1">
    <source>
        <dbReference type="PIRNR" id="PIRNR036409"/>
    </source>
</evidence>
<dbReference type="GO" id="GO:0005524">
    <property type="term" value="F:ATP binding"/>
    <property type="evidence" value="ECO:0007669"/>
    <property type="project" value="UniProtKB-UniRule"/>
</dbReference>
<dbReference type="GO" id="GO:0006576">
    <property type="term" value="P:biogenic amine metabolic process"/>
    <property type="evidence" value="ECO:0007669"/>
    <property type="project" value="InterPro"/>
</dbReference>
<comment type="similarity">
    <text evidence="1">Belongs to the EutP/PduV family.</text>
</comment>
<dbReference type="Gene3D" id="3.40.50.300">
    <property type="entry name" value="P-loop containing nucleotide triphosphate hydrolases"/>
    <property type="match status" value="1"/>
</dbReference>
<dbReference type="CDD" id="cd00882">
    <property type="entry name" value="Ras_like_GTPase"/>
    <property type="match status" value="1"/>
</dbReference>
<dbReference type="InterPro" id="IPR027417">
    <property type="entry name" value="P-loop_NTPase"/>
</dbReference>
<evidence type="ECO:0000313" key="3">
    <source>
        <dbReference type="Proteomes" id="UP000664545"/>
    </source>
</evidence>
<gene>
    <name evidence="2" type="primary">eutP</name>
    <name evidence="2" type="ORF">JYB65_10660</name>
</gene>
<keyword evidence="3" id="KW-1185">Reference proteome</keyword>
<dbReference type="SUPFAM" id="SSF52540">
    <property type="entry name" value="P-loop containing nucleoside triphosphate hydrolases"/>
    <property type="match status" value="1"/>
</dbReference>
<dbReference type="Pfam" id="PF10662">
    <property type="entry name" value="PduV-EutP"/>
    <property type="match status" value="1"/>
</dbReference>
<evidence type="ECO:0000313" key="2">
    <source>
        <dbReference type="EMBL" id="MBN7773825.1"/>
    </source>
</evidence>
<dbReference type="NCBIfam" id="TIGR02528">
    <property type="entry name" value="EutP"/>
    <property type="match status" value="1"/>
</dbReference>
<name>A0A939D9Y6_CLOAM</name>
<reference evidence="2" key="1">
    <citation type="submission" date="2021-02" db="EMBL/GenBank/DDBJ databases">
        <title>Abyssanaerobacter marinus gen.nov., sp., nov, anaerobic bacterium isolated from the Onnuri vent field of Indian Ocean and suggestion of Mogibacteriaceae fam. nov., and proposal of reclassification of ambiguous this family's genus member.</title>
        <authorList>
            <person name="Kim Y.J."/>
            <person name="Yang J.-A."/>
        </authorList>
    </citation>
    <scope>NUCLEOTIDE SEQUENCE</scope>
    <source>
        <strain evidence="2">DSM 2634</strain>
    </source>
</reference>
<dbReference type="RefSeq" id="WP_206582660.1">
    <property type="nucleotide sequence ID" value="NZ_JAFJZZ010000004.1"/>
</dbReference>
<sequence length="149" mass="16211">MQIRKKCIMFVGRSQAGKTTLAQYLTNRQLNYHKTQTVEVIDGHLIDTPGEYVEQRGFYGALSVTAANADAVALVQSAVEEGTMFAPSFGTMFGGKPAVGIVTKIDMATEEQIERADRYLKEAGAAICFKVSSVTGQGMPDLDKWIQAL</sequence>
<proteinExistence type="inferred from homology"/>
<protein>
    <submittedName>
        <fullName evidence="2">EutP/PduV family microcompartment system protein</fullName>
    </submittedName>
</protein>